<evidence type="ECO:0000256" key="2">
    <source>
        <dbReference type="ARBA" id="ARBA00022679"/>
    </source>
</evidence>
<proteinExistence type="predicted"/>
<protein>
    <submittedName>
        <fullName evidence="9">Kinase-like protein</fullName>
    </submittedName>
</protein>
<sequence>MADPGEKPFPYECANADFEALFRHIPGGFHPVHLGDILHNERYRILHKLGYGSFSTVWAARDEQKQRYVAIKIPVADAPSTLETSILRTLAESKTEHPGMAYLPTLLDEFELVGPNGTHNCIVTEVYGVSVGLDLEDEHVPLLASAARRRQREVLQAVDCLHQHGIVHGDLYTGNVVWTLRGVDDLTEEEFLRFFCYAQIKEVKSKDGSPLPPNVPRYLVKHDYRPTQAWNEDDIMLIDFGQAFHLNSPPDGLVTPLQYRAPEIVFEETLDEKVDVWSAGMLCFVLLTTFPPIDPMILDEDELIDALIKATHHQLPERWQEEGQEMISNVKYPASDDYANFQAIIEAFVERADSEKVQDLPTQVFQRAGDLFEKTLRLDPKERISAKEALELDWFKDTSSPAILTSTPGTSGPTSNTRNPDS</sequence>
<dbReference type="Gene3D" id="3.30.200.20">
    <property type="entry name" value="Phosphorylase Kinase, domain 1"/>
    <property type="match status" value="1"/>
</dbReference>
<dbReference type="Pfam" id="PF00069">
    <property type="entry name" value="Pkinase"/>
    <property type="match status" value="2"/>
</dbReference>
<dbReference type="InterPro" id="IPR051175">
    <property type="entry name" value="CLK_kinases"/>
</dbReference>
<evidence type="ECO:0000256" key="3">
    <source>
        <dbReference type="ARBA" id="ARBA00022741"/>
    </source>
</evidence>
<feature type="region of interest" description="Disordered" evidence="7">
    <location>
        <begin position="400"/>
        <end position="422"/>
    </location>
</feature>
<keyword evidence="5 6" id="KW-0067">ATP-binding</keyword>
<gene>
    <name evidence="9" type="ORF">K470DRAFT_215221</name>
</gene>
<organism evidence="9 10">
    <name type="scientific">Piedraia hortae CBS 480.64</name>
    <dbReference type="NCBI Taxonomy" id="1314780"/>
    <lineage>
        <taxon>Eukaryota</taxon>
        <taxon>Fungi</taxon>
        <taxon>Dikarya</taxon>
        <taxon>Ascomycota</taxon>
        <taxon>Pezizomycotina</taxon>
        <taxon>Dothideomycetes</taxon>
        <taxon>Dothideomycetidae</taxon>
        <taxon>Capnodiales</taxon>
        <taxon>Piedraiaceae</taxon>
        <taxon>Piedraia</taxon>
    </lineage>
</organism>
<evidence type="ECO:0000313" key="10">
    <source>
        <dbReference type="Proteomes" id="UP000799421"/>
    </source>
</evidence>
<evidence type="ECO:0000256" key="6">
    <source>
        <dbReference type="PROSITE-ProRule" id="PRU10141"/>
    </source>
</evidence>
<evidence type="ECO:0000313" key="9">
    <source>
        <dbReference type="EMBL" id="KAF2861390.1"/>
    </source>
</evidence>
<keyword evidence="4 9" id="KW-0418">Kinase</keyword>
<dbReference type="GO" id="GO:0043484">
    <property type="term" value="P:regulation of RNA splicing"/>
    <property type="evidence" value="ECO:0007669"/>
    <property type="project" value="TreeGrafter"/>
</dbReference>
<dbReference type="OrthoDB" id="5979581at2759"/>
<dbReference type="EMBL" id="MU005973">
    <property type="protein sequence ID" value="KAF2861390.1"/>
    <property type="molecule type" value="Genomic_DNA"/>
</dbReference>
<name>A0A6A7C1K5_9PEZI</name>
<feature type="domain" description="Protein kinase" evidence="8">
    <location>
        <begin position="43"/>
        <end position="395"/>
    </location>
</feature>
<evidence type="ECO:0000256" key="7">
    <source>
        <dbReference type="SAM" id="MobiDB-lite"/>
    </source>
</evidence>
<dbReference type="PROSITE" id="PS50011">
    <property type="entry name" value="PROTEIN_KINASE_DOM"/>
    <property type="match status" value="1"/>
</dbReference>
<dbReference type="GO" id="GO:0005524">
    <property type="term" value="F:ATP binding"/>
    <property type="evidence" value="ECO:0007669"/>
    <property type="project" value="UniProtKB-UniRule"/>
</dbReference>
<dbReference type="AlphaFoldDB" id="A0A6A7C1K5"/>
<evidence type="ECO:0000256" key="5">
    <source>
        <dbReference type="ARBA" id="ARBA00022840"/>
    </source>
</evidence>
<dbReference type="Proteomes" id="UP000799421">
    <property type="component" value="Unassembled WGS sequence"/>
</dbReference>
<keyword evidence="3 6" id="KW-0547">Nucleotide-binding</keyword>
<dbReference type="Gene3D" id="1.10.510.10">
    <property type="entry name" value="Transferase(Phosphotransferase) domain 1"/>
    <property type="match status" value="1"/>
</dbReference>
<dbReference type="InterPro" id="IPR000719">
    <property type="entry name" value="Prot_kinase_dom"/>
</dbReference>
<dbReference type="SUPFAM" id="SSF56112">
    <property type="entry name" value="Protein kinase-like (PK-like)"/>
    <property type="match status" value="1"/>
</dbReference>
<dbReference type="PROSITE" id="PS00107">
    <property type="entry name" value="PROTEIN_KINASE_ATP"/>
    <property type="match status" value="1"/>
</dbReference>
<dbReference type="PANTHER" id="PTHR45646:SF11">
    <property type="entry name" value="SERINE_THREONINE-PROTEIN KINASE DOA"/>
    <property type="match status" value="1"/>
</dbReference>
<evidence type="ECO:0000256" key="1">
    <source>
        <dbReference type="ARBA" id="ARBA00022527"/>
    </source>
</evidence>
<feature type="binding site" evidence="6">
    <location>
        <position position="72"/>
    </location>
    <ligand>
        <name>ATP</name>
        <dbReference type="ChEBI" id="CHEBI:30616"/>
    </ligand>
</feature>
<evidence type="ECO:0000259" key="8">
    <source>
        <dbReference type="PROSITE" id="PS50011"/>
    </source>
</evidence>
<dbReference type="InterPro" id="IPR017441">
    <property type="entry name" value="Protein_kinase_ATP_BS"/>
</dbReference>
<dbReference type="GO" id="GO:0005634">
    <property type="term" value="C:nucleus"/>
    <property type="evidence" value="ECO:0007669"/>
    <property type="project" value="TreeGrafter"/>
</dbReference>
<dbReference type="GO" id="GO:0004674">
    <property type="term" value="F:protein serine/threonine kinase activity"/>
    <property type="evidence" value="ECO:0007669"/>
    <property type="project" value="UniProtKB-KW"/>
</dbReference>
<accession>A0A6A7C1K5</accession>
<dbReference type="SMART" id="SM00220">
    <property type="entry name" value="S_TKc"/>
    <property type="match status" value="1"/>
</dbReference>
<reference evidence="9" key="1">
    <citation type="journal article" date="2020" name="Stud. Mycol.">
        <title>101 Dothideomycetes genomes: a test case for predicting lifestyles and emergence of pathogens.</title>
        <authorList>
            <person name="Haridas S."/>
            <person name="Albert R."/>
            <person name="Binder M."/>
            <person name="Bloem J."/>
            <person name="Labutti K."/>
            <person name="Salamov A."/>
            <person name="Andreopoulos B."/>
            <person name="Baker S."/>
            <person name="Barry K."/>
            <person name="Bills G."/>
            <person name="Bluhm B."/>
            <person name="Cannon C."/>
            <person name="Castanera R."/>
            <person name="Culley D."/>
            <person name="Daum C."/>
            <person name="Ezra D."/>
            <person name="Gonzalez J."/>
            <person name="Henrissat B."/>
            <person name="Kuo A."/>
            <person name="Liang C."/>
            <person name="Lipzen A."/>
            <person name="Lutzoni F."/>
            <person name="Magnuson J."/>
            <person name="Mondo S."/>
            <person name="Nolan M."/>
            <person name="Ohm R."/>
            <person name="Pangilinan J."/>
            <person name="Park H.-J."/>
            <person name="Ramirez L."/>
            <person name="Alfaro M."/>
            <person name="Sun H."/>
            <person name="Tritt A."/>
            <person name="Yoshinaga Y."/>
            <person name="Zwiers L.-H."/>
            <person name="Turgeon B."/>
            <person name="Goodwin S."/>
            <person name="Spatafora J."/>
            <person name="Crous P."/>
            <person name="Grigoriev I."/>
        </authorList>
    </citation>
    <scope>NUCLEOTIDE SEQUENCE</scope>
    <source>
        <strain evidence="9">CBS 480.64</strain>
    </source>
</reference>
<dbReference type="InterPro" id="IPR011009">
    <property type="entry name" value="Kinase-like_dom_sf"/>
</dbReference>
<feature type="compositionally biased region" description="Low complexity" evidence="7">
    <location>
        <begin position="405"/>
        <end position="415"/>
    </location>
</feature>
<keyword evidence="10" id="KW-1185">Reference proteome</keyword>
<keyword evidence="1" id="KW-0723">Serine/threonine-protein kinase</keyword>
<keyword evidence="2" id="KW-0808">Transferase</keyword>
<dbReference type="PANTHER" id="PTHR45646">
    <property type="entry name" value="SERINE/THREONINE-PROTEIN KINASE DOA-RELATED"/>
    <property type="match status" value="1"/>
</dbReference>
<evidence type="ECO:0000256" key="4">
    <source>
        <dbReference type="ARBA" id="ARBA00022777"/>
    </source>
</evidence>